<dbReference type="InterPro" id="IPR005828">
    <property type="entry name" value="MFS_sugar_transport-like"/>
</dbReference>
<dbReference type="PROSITE" id="PS00216">
    <property type="entry name" value="SUGAR_TRANSPORT_1"/>
    <property type="match status" value="1"/>
</dbReference>
<dbReference type="Pfam" id="PF00083">
    <property type="entry name" value="Sugar_tr"/>
    <property type="match status" value="1"/>
</dbReference>
<accession>A0A9P0GGD1</accession>
<evidence type="ECO:0000256" key="3">
    <source>
        <dbReference type="ARBA" id="ARBA00022475"/>
    </source>
</evidence>
<evidence type="ECO:0000259" key="10">
    <source>
        <dbReference type="PROSITE" id="PS50850"/>
    </source>
</evidence>
<reference evidence="11" key="1">
    <citation type="submission" date="2022-01" db="EMBL/GenBank/DDBJ databases">
        <authorList>
            <person name="King R."/>
        </authorList>
    </citation>
    <scope>NUCLEOTIDE SEQUENCE</scope>
</reference>
<evidence type="ECO:0000256" key="1">
    <source>
        <dbReference type="ARBA" id="ARBA00004651"/>
    </source>
</evidence>
<feature type="transmembrane region" description="Helical" evidence="9">
    <location>
        <begin position="289"/>
        <end position="309"/>
    </location>
</feature>
<comment type="subcellular location">
    <subcellularLocation>
        <location evidence="1">Cell membrane</location>
        <topology evidence="1">Multi-pass membrane protein</topology>
    </subcellularLocation>
</comment>
<keyword evidence="3" id="KW-1003">Cell membrane</keyword>
<feature type="transmembrane region" description="Helical" evidence="9">
    <location>
        <begin position="84"/>
        <end position="102"/>
    </location>
</feature>
<feature type="transmembrane region" description="Helical" evidence="9">
    <location>
        <begin position="385"/>
        <end position="406"/>
    </location>
</feature>
<dbReference type="EMBL" id="OV651815">
    <property type="protein sequence ID" value="CAH1108815.1"/>
    <property type="molecule type" value="Genomic_DNA"/>
</dbReference>
<dbReference type="InterPro" id="IPR050549">
    <property type="entry name" value="MFS_Trehalose_Transporter"/>
</dbReference>
<dbReference type="InterPro" id="IPR020846">
    <property type="entry name" value="MFS_dom"/>
</dbReference>
<dbReference type="FunFam" id="1.20.1250.20:FF:000218">
    <property type="entry name" value="facilitated trehalose transporter Tret1"/>
    <property type="match status" value="1"/>
</dbReference>
<dbReference type="Proteomes" id="UP001153636">
    <property type="component" value="Chromosome 3"/>
</dbReference>
<feature type="transmembrane region" description="Helical" evidence="9">
    <location>
        <begin position="166"/>
        <end position="187"/>
    </location>
</feature>
<dbReference type="GO" id="GO:0005886">
    <property type="term" value="C:plasma membrane"/>
    <property type="evidence" value="ECO:0007669"/>
    <property type="project" value="UniProtKB-SubCell"/>
</dbReference>
<evidence type="ECO:0000256" key="6">
    <source>
        <dbReference type="ARBA" id="ARBA00022989"/>
    </source>
</evidence>
<evidence type="ECO:0000313" key="11">
    <source>
        <dbReference type="EMBL" id="CAH1108815.1"/>
    </source>
</evidence>
<keyword evidence="12" id="KW-1185">Reference proteome</keyword>
<organism evidence="11 12">
    <name type="scientific">Psylliodes chrysocephalus</name>
    <dbReference type="NCBI Taxonomy" id="3402493"/>
    <lineage>
        <taxon>Eukaryota</taxon>
        <taxon>Metazoa</taxon>
        <taxon>Ecdysozoa</taxon>
        <taxon>Arthropoda</taxon>
        <taxon>Hexapoda</taxon>
        <taxon>Insecta</taxon>
        <taxon>Pterygota</taxon>
        <taxon>Neoptera</taxon>
        <taxon>Endopterygota</taxon>
        <taxon>Coleoptera</taxon>
        <taxon>Polyphaga</taxon>
        <taxon>Cucujiformia</taxon>
        <taxon>Chrysomeloidea</taxon>
        <taxon>Chrysomelidae</taxon>
        <taxon>Galerucinae</taxon>
        <taxon>Alticini</taxon>
        <taxon>Psylliodes</taxon>
    </lineage>
</organism>
<dbReference type="GO" id="GO:0022857">
    <property type="term" value="F:transmembrane transporter activity"/>
    <property type="evidence" value="ECO:0007669"/>
    <property type="project" value="InterPro"/>
</dbReference>
<dbReference type="PANTHER" id="PTHR48021:SF46">
    <property type="entry name" value="MAJOR FACILITATOR SUPERFAMILY (MFS) PROFILE DOMAIN-CONTAINING PROTEIN"/>
    <property type="match status" value="1"/>
</dbReference>
<dbReference type="Gene3D" id="1.20.1250.20">
    <property type="entry name" value="MFS general substrate transporter like domains"/>
    <property type="match status" value="1"/>
</dbReference>
<keyword evidence="6 9" id="KW-1133">Transmembrane helix</keyword>
<feature type="transmembrane region" description="Helical" evidence="9">
    <location>
        <begin position="349"/>
        <end position="373"/>
    </location>
</feature>
<dbReference type="InterPro" id="IPR005829">
    <property type="entry name" value="Sugar_transporter_CS"/>
</dbReference>
<protein>
    <recommendedName>
        <fullName evidence="10">Major facilitator superfamily (MFS) profile domain-containing protein</fullName>
    </recommendedName>
</protein>
<dbReference type="AlphaFoldDB" id="A0A9P0GGD1"/>
<dbReference type="OrthoDB" id="6133115at2759"/>
<feature type="transmembrane region" description="Helical" evidence="9">
    <location>
        <begin position="141"/>
        <end position="160"/>
    </location>
</feature>
<evidence type="ECO:0000313" key="12">
    <source>
        <dbReference type="Proteomes" id="UP001153636"/>
    </source>
</evidence>
<name>A0A9P0GGD1_9CUCU</name>
<proteinExistence type="predicted"/>
<keyword evidence="2" id="KW-0813">Transport</keyword>
<feature type="transmembrane region" description="Helical" evidence="9">
    <location>
        <begin position="249"/>
        <end position="269"/>
    </location>
</feature>
<keyword evidence="5 9" id="KW-0812">Transmembrane</keyword>
<feature type="transmembrane region" description="Helical" evidence="9">
    <location>
        <begin position="59"/>
        <end position="77"/>
    </location>
</feature>
<keyword evidence="8" id="KW-0325">Glycoprotein</keyword>
<evidence type="ECO:0000256" key="7">
    <source>
        <dbReference type="ARBA" id="ARBA00023136"/>
    </source>
</evidence>
<dbReference type="SUPFAM" id="SSF103473">
    <property type="entry name" value="MFS general substrate transporter"/>
    <property type="match status" value="1"/>
</dbReference>
<dbReference type="PRINTS" id="PR00171">
    <property type="entry name" value="SUGRTRNSPORT"/>
</dbReference>
<evidence type="ECO:0000256" key="9">
    <source>
        <dbReference type="SAM" id="Phobius"/>
    </source>
</evidence>
<dbReference type="PANTHER" id="PTHR48021">
    <property type="match status" value="1"/>
</dbReference>
<evidence type="ECO:0000256" key="2">
    <source>
        <dbReference type="ARBA" id="ARBA00022448"/>
    </source>
</evidence>
<feature type="transmembrane region" description="Helical" evidence="9">
    <location>
        <begin position="108"/>
        <end position="129"/>
    </location>
</feature>
<feature type="transmembrane region" description="Helical" evidence="9">
    <location>
        <begin position="418"/>
        <end position="436"/>
    </location>
</feature>
<gene>
    <name evidence="11" type="ORF">PSYICH_LOCUS9493</name>
</gene>
<evidence type="ECO:0000256" key="4">
    <source>
        <dbReference type="ARBA" id="ARBA00022597"/>
    </source>
</evidence>
<feature type="transmembrane region" description="Helical" evidence="9">
    <location>
        <begin position="316"/>
        <end position="337"/>
    </location>
</feature>
<keyword evidence="7 9" id="KW-0472">Membrane</keyword>
<evidence type="ECO:0000256" key="5">
    <source>
        <dbReference type="ARBA" id="ARBA00022692"/>
    </source>
</evidence>
<keyword evidence="4" id="KW-0762">Sugar transport</keyword>
<feature type="domain" description="Major facilitator superfamily (MFS) profile" evidence="10">
    <location>
        <begin position="12"/>
        <end position="440"/>
    </location>
</feature>
<evidence type="ECO:0000256" key="8">
    <source>
        <dbReference type="ARBA" id="ARBA00023180"/>
    </source>
</evidence>
<dbReference type="InterPro" id="IPR036259">
    <property type="entry name" value="MFS_trans_sf"/>
</dbReference>
<dbReference type="InterPro" id="IPR003663">
    <property type="entry name" value="Sugar/inositol_transpt"/>
</dbReference>
<sequence length="473" mass="52562">MFPKMDRGIFFQVFAAVTGNLMAISDGMTVGWTSPMIPYFLSENSHISMTRHQAEWLETWYPIGSMIGLPFTVFFVNKIGRKKSLLLGTFAMLIQWILIFAAPSINYIYAARIIGGMAGDMSFVAAPSYISEIADKNIRGFLSSIIFLLQMVGVIAIYVIGAYLPFYAASLTAGILLTIELILFSFLPETPYYLLSKDNREEAKKSLIKFRATASVDSELDEIHVAIEKQKLEKGKLTDIFLVKGYRKAILIIVVLDIAQQIGAINVVLMNLHIILEEAGSIYINPSKAAVLFSGLLFMAAVASSVVVDKFGRRKLLIVSNILTMLCLLIIGIYFSIKNGGYEYEKFSWLPVVCVMIYAVVYKIGLGMVPIVITAEIFASKIKALGMSIGNTVYTITAIGAIQIFTRLKDVSGMQYPFYIFAIGSLIATAVEMYYIPETKGKSLHEIQLLLEGKNKNKNDDNLKNEKEKEASF</sequence>
<dbReference type="PROSITE" id="PS50850">
    <property type="entry name" value="MFS"/>
    <property type="match status" value="1"/>
</dbReference>